<accession>A0AAW6QC64</accession>
<dbReference type="InterPro" id="IPR008927">
    <property type="entry name" value="6-PGluconate_DH-like_C_sf"/>
</dbReference>
<dbReference type="Proteomes" id="UP001214976">
    <property type="component" value="Unassembled WGS sequence"/>
</dbReference>
<dbReference type="Pfam" id="PF03446">
    <property type="entry name" value="NAD_binding_2"/>
    <property type="match status" value="1"/>
</dbReference>
<keyword evidence="2" id="KW-0520">NAD</keyword>
<reference evidence="6" key="1">
    <citation type="submission" date="2023-03" db="EMBL/GenBank/DDBJ databases">
        <title>Classification of Bisgaard taxon 6 and taxon 10 as Exercitatus varius gen. nov., spec. nov.</title>
        <authorList>
            <person name="Christensen H."/>
        </authorList>
    </citation>
    <scope>NUCLEOTIDE SEQUENCE</scope>
    <source>
        <strain evidence="6">86116</strain>
    </source>
</reference>
<dbReference type="Gene3D" id="3.40.50.720">
    <property type="entry name" value="NAD(P)-binding Rossmann-like Domain"/>
    <property type="match status" value="1"/>
</dbReference>
<dbReference type="Pfam" id="PF14833">
    <property type="entry name" value="NAD_binding_11"/>
    <property type="match status" value="1"/>
</dbReference>
<dbReference type="PIRSF" id="PIRSF000103">
    <property type="entry name" value="HIBADH"/>
    <property type="match status" value="1"/>
</dbReference>
<dbReference type="GO" id="GO:0050661">
    <property type="term" value="F:NADP binding"/>
    <property type="evidence" value="ECO:0007669"/>
    <property type="project" value="InterPro"/>
</dbReference>
<keyword evidence="1" id="KW-0560">Oxidoreductase</keyword>
<dbReference type="InterPro" id="IPR015815">
    <property type="entry name" value="HIBADH-related"/>
</dbReference>
<sequence>MSRPNKKEKKMQQINTREVGWIGLGQMGEPMVSHLLEHGVKVGVYNRTAAKCQNLATKGAVVYASVSELVKAYDVIFLMVADFPVIESLLTEEVLTALEGKLVVNMSTVSPTQNQQLEFLLAKHGAEFIEAPVSGSSKVAEAGKLLVLAAGKPEIVEQLKPLFAAFSTQTFYYGEVGKAGGVKLMINSLLGIFIQAYGEALLFAEQFGISKEQVIDMISGSFMNSQIFQAKVPMYRQNDFTPAFMMKHMTKDFNLAKAEIAKMDKAFPLIQQATVSYNQANQSGLSEADMAAIYQYLAK</sequence>
<feature type="domain" description="6-phosphogluconate dehydrogenase NADP-binding" evidence="4">
    <location>
        <begin position="18"/>
        <end position="174"/>
    </location>
</feature>
<name>A0AAW6QC64_9PAST</name>
<dbReference type="RefSeq" id="WP_317476890.1">
    <property type="nucleotide sequence ID" value="NZ_JARQTQ010000002.1"/>
</dbReference>
<dbReference type="EMBL" id="JARQTW010000008">
    <property type="protein sequence ID" value="MDG2949710.1"/>
    <property type="molecule type" value="Genomic_DNA"/>
</dbReference>
<dbReference type="PANTHER" id="PTHR43580:SF2">
    <property type="entry name" value="CYTOKINE-LIKE NUCLEAR FACTOR N-PAC"/>
    <property type="match status" value="1"/>
</dbReference>
<dbReference type="AlphaFoldDB" id="A0AAW6QC64"/>
<dbReference type="InterPro" id="IPR036291">
    <property type="entry name" value="NAD(P)-bd_dom_sf"/>
</dbReference>
<dbReference type="InterPro" id="IPR051265">
    <property type="entry name" value="HIBADH-related_NP60_sf"/>
</dbReference>
<evidence type="ECO:0000259" key="5">
    <source>
        <dbReference type="Pfam" id="PF14833"/>
    </source>
</evidence>
<dbReference type="SUPFAM" id="SSF48179">
    <property type="entry name" value="6-phosphogluconate dehydrogenase C-terminal domain-like"/>
    <property type="match status" value="1"/>
</dbReference>
<organism evidence="6 7">
    <name type="scientific">Exercitatus varius</name>
    <dbReference type="NCBI Taxonomy" id="67857"/>
    <lineage>
        <taxon>Bacteria</taxon>
        <taxon>Pseudomonadati</taxon>
        <taxon>Pseudomonadota</taxon>
        <taxon>Gammaproteobacteria</taxon>
        <taxon>Pasteurellales</taxon>
        <taxon>Pasteurellaceae</taxon>
        <taxon>Exercitatus</taxon>
    </lineage>
</organism>
<dbReference type="InterPro" id="IPR013328">
    <property type="entry name" value="6PGD_dom2"/>
</dbReference>
<evidence type="ECO:0000313" key="7">
    <source>
        <dbReference type="Proteomes" id="UP001214976"/>
    </source>
</evidence>
<gene>
    <name evidence="6" type="ORF">P7M15_04120</name>
</gene>
<dbReference type="PANTHER" id="PTHR43580">
    <property type="entry name" value="OXIDOREDUCTASE GLYR1-RELATED"/>
    <property type="match status" value="1"/>
</dbReference>
<dbReference type="GO" id="GO:0051287">
    <property type="term" value="F:NAD binding"/>
    <property type="evidence" value="ECO:0007669"/>
    <property type="project" value="InterPro"/>
</dbReference>
<evidence type="ECO:0000256" key="1">
    <source>
        <dbReference type="ARBA" id="ARBA00023002"/>
    </source>
</evidence>
<dbReference type="SUPFAM" id="SSF51735">
    <property type="entry name" value="NAD(P)-binding Rossmann-fold domains"/>
    <property type="match status" value="1"/>
</dbReference>
<feature type="active site" evidence="3">
    <location>
        <position position="183"/>
    </location>
</feature>
<feature type="domain" description="3-hydroxyisobutyrate dehydrogenase-like NAD-binding" evidence="5">
    <location>
        <begin position="177"/>
        <end position="297"/>
    </location>
</feature>
<proteinExistence type="predicted"/>
<protein>
    <submittedName>
        <fullName evidence="6">NAD(P)-dependent oxidoreductase</fullName>
    </submittedName>
</protein>
<evidence type="ECO:0000256" key="3">
    <source>
        <dbReference type="PIRSR" id="PIRSR000103-1"/>
    </source>
</evidence>
<comment type="caution">
    <text evidence="6">The sequence shown here is derived from an EMBL/GenBank/DDBJ whole genome shotgun (WGS) entry which is preliminary data.</text>
</comment>
<dbReference type="GO" id="GO:0016491">
    <property type="term" value="F:oxidoreductase activity"/>
    <property type="evidence" value="ECO:0007669"/>
    <property type="project" value="UniProtKB-KW"/>
</dbReference>
<evidence type="ECO:0000259" key="4">
    <source>
        <dbReference type="Pfam" id="PF03446"/>
    </source>
</evidence>
<dbReference type="InterPro" id="IPR029154">
    <property type="entry name" value="HIBADH-like_NADP-bd"/>
</dbReference>
<dbReference type="Gene3D" id="1.10.1040.10">
    <property type="entry name" value="N-(1-d-carboxylethyl)-l-norvaline Dehydrogenase, domain 2"/>
    <property type="match status" value="1"/>
</dbReference>
<evidence type="ECO:0000256" key="2">
    <source>
        <dbReference type="ARBA" id="ARBA00023027"/>
    </source>
</evidence>
<dbReference type="InterPro" id="IPR006115">
    <property type="entry name" value="6PGDH_NADP-bd"/>
</dbReference>
<evidence type="ECO:0000313" key="6">
    <source>
        <dbReference type="EMBL" id="MDG2949710.1"/>
    </source>
</evidence>